<keyword evidence="4" id="KW-1133">Transmembrane helix</keyword>
<evidence type="ECO:0000313" key="7">
    <source>
        <dbReference type="Proteomes" id="UP000648187"/>
    </source>
</evidence>
<dbReference type="EMBL" id="JACKWZ010000396">
    <property type="protein sequence ID" value="KAF9408236.1"/>
    <property type="molecule type" value="Genomic_DNA"/>
</dbReference>
<dbReference type="SUPFAM" id="SSF53756">
    <property type="entry name" value="UDP-Glycosyltransferase/glycogen phosphorylase"/>
    <property type="match status" value="5"/>
</dbReference>
<sequence length="2223" mass="252785">MFMKHKIITTICLLSLLISSESLRILVCYPMTSKSHSILGYGVVNRLLEAGHEVVHITSFPNGKVLPNLTEVNVSSIADVFKKDVDGAEAFKLKNLIGKGNFGDSALFLYYLYVIHKNFLEEPSVVKLFSDPKEKFDAVVLEWFFTEMNAGIPALFDCPLIWVCSTEPHWQSMRVMDGITNPAYTLDLFTHNKLPLDFWGRAEGLWKVVKKAVQVLILNQFEKRAYYSIYPEIAAKRGVTMPSYEDAVYNGSFMLINAHPSIGGAMKLPQNAANIAGYHIDKAKPLPKVDLQKLMDEAEHGVIYFSMGSIVQSDGMSEQMQKSILDMFSKYKQTVIWKFESDMKDDIPPNVHLVKWAPQQSILAHPNLKLFITHGGQLSTSEAIHYGIPLVGIPVMADQVLNMISVANKGFGIKVTLSEGMIPELDAAVQQVLTDDAYRKKAKEISALFHDRVMTPGAAVPYWIEYVVRTRGAPHLRSPALNVTYITVYPIKNPPIKKFRQIDISSNTALVADTRILSLEYILDNKLDNSSPHDIQNFSLVIARNTLAHENVIKLLEDSNEHFDVVLADLLETELYSGFFTQPEERRIYESVFGPLLAKRGETLPDYDDITHIFTSLIFGNDHDCTRNRPSTPQNFKFIGGIHIAEPGIQDLINKSEHGVIYFSMGSYLKSFSMLKKLINEILQIFGKLKQTVIWKFEDSNWHGIPNNIHIIQWAPQQSILAHPNVKIFLTHGGLFSSIEAVHFGVPIIGIPVRFDQNTNVNKAVLNGYGLKVTLSYDISKDLDAAINVMLNDDRYTKKAKELSSIYHDRLTKPGPALVYWVEYVVRTRGALHLRSPALHVPLYQRFYLDLLAVTYMTVYPLKNPPSKNFRQIDISSNVAFVAGDQMPSIEFILENKLEMSSSRDIQLFGQEAARMTLNHENVKKLLEDPNERFDVIVTDLLETELYSGFAVLYECPMIWVYSMGAHWQVLRMIDVAPSPAYNPDYLSSNINPLSFTQRVQELWTRIQWQFFKTCFTQREERRIYEAVFGPILAKRGRTLPDYEDVIYNASLIFSNEHDAVSNRPSTPQNFKYIGGIHIEEPVKPLPKDLQDLMDNSKNGVIYFSLGSFLQSKTLPRKLIKEMLEMFGELKQTVIWKFEDNSLEDVPKNVHIVNWAPQPSILAHPNIKMFLTHGGLFSSIEAIHFGVSTIGIPVLFDQITNVNKAVLNGYALKVDLSHDLPKNLKTAINIMLNDDRYTKKAKELSSLYHDRLTKPGPALAYWVEYVVRTRGAPHLRSPALHVTYITVYPFKTQAKNLRQIDISTNVALVANDETLTMGYVLQHKLERNHPYQIQEFATEAARMTLEHENVKKILENPNEYFDVVITDFMETEVYSGFSVLYNCPMIWLYSMGAHWQVLRLIDVGTNPAYDPDYLSPNMIPLTFEQRVEELWSRIYWQYLKTEQKLYETVFGPLVAKRGRTLPDYEDIMFNSSLIFANEHDAVRNRPSTPQNFKYIGGFHIEEPVKPLPKDLQDLIDNSKHGVIYFSMGSFLKSNSLPRALITEILQMFGELKQTVIWKFEDNTLQNVPKNVHIVNWAPQPSILAHPNVKMFISHGGQLSSLEAIHFGKPVIGIPVFFDQFTNIFKATRNGYALKVPLSQNLPKDLKPAINTFLTDDRFANKAKELSALYHDRLTKPGPALAYWVEYVVRTHGAPHLRSPALHVPLYQRLYLDLLAIILIIAYKILAIFPVPSTSHGILGDNMIKHLLNAGHEVTYITPFINEKKYDHPNLKIVDVSANAQYFDESLTDIKLIMDGVLDYKDPVLMSQLTIMMASHTLGNPNVQKFLKDPNQQFDVIIGEYMFSDLYSSFQAVFQCPFIWFSTIQPHWAILNMVHGPLNPSYNSDYIIGNVAPFTVKERVYELWVQLKGLYYHKYVNLGAEEKVYLEHIAPIVKAQGKPVPNYEELKYNASLVLGNSQVVFGNAVPLPPNYKHIGGYHIDEDVKPLPEDLQKLMDNAKNGIIYFSLGSNIRSKDLPDSMKDGLLEMFGKLKQTVIWKFEKSLDNTPKNVHIVQWAPQQSMLAHPNLVLFITHGGLLSVTEAVYFGKPLVAIPVFADQFLNANSFQKMGAAVKVDLTYNLHKDLEVALNKVLPELPKYTARMKEISVAYHDRPMKPKEALNFWVEHVVRTRGAPHLRSVALQVPLYQQAYLDLLAVLLAAAVAILLVVRRILSLFTSDGRKLKKN</sequence>
<feature type="chain" id="PRO_5032915753" description="UDP-glycosyltransferase" evidence="5">
    <location>
        <begin position="23"/>
        <end position="2223"/>
    </location>
</feature>
<dbReference type="CDD" id="cd03784">
    <property type="entry name" value="GT1_Gtf-like"/>
    <property type="match status" value="5"/>
</dbReference>
<evidence type="ECO:0000256" key="3">
    <source>
        <dbReference type="ARBA" id="ARBA00022679"/>
    </source>
</evidence>
<dbReference type="InterPro" id="IPR050271">
    <property type="entry name" value="UDP-glycosyltransferase"/>
</dbReference>
<evidence type="ECO:0000256" key="2">
    <source>
        <dbReference type="ARBA" id="ARBA00022676"/>
    </source>
</evidence>
<gene>
    <name evidence="6" type="ORF">HW555_012009</name>
</gene>
<name>A0A835G7H6_SPOEX</name>
<keyword evidence="4" id="KW-0812">Transmembrane</keyword>
<keyword evidence="3" id="KW-0808">Transferase</keyword>
<comment type="caution">
    <text evidence="6">The sequence shown here is derived from an EMBL/GenBank/DDBJ whole genome shotgun (WGS) entry which is preliminary data.</text>
</comment>
<evidence type="ECO:0000256" key="4">
    <source>
        <dbReference type="SAM" id="Phobius"/>
    </source>
</evidence>
<dbReference type="InterPro" id="IPR002213">
    <property type="entry name" value="UDP_glucos_trans"/>
</dbReference>
<dbReference type="Pfam" id="PF00201">
    <property type="entry name" value="UDPGT"/>
    <property type="match status" value="5"/>
</dbReference>
<dbReference type="FunFam" id="3.40.50.2000:FF:000050">
    <property type="entry name" value="UDP-glucuronosyltransferase"/>
    <property type="match status" value="5"/>
</dbReference>
<proteinExistence type="inferred from homology"/>
<protein>
    <recommendedName>
        <fullName evidence="8">UDP-glycosyltransferase</fullName>
    </recommendedName>
</protein>
<dbReference type="PROSITE" id="PS00375">
    <property type="entry name" value="UDPGT"/>
    <property type="match status" value="2"/>
</dbReference>
<evidence type="ECO:0000256" key="5">
    <source>
        <dbReference type="SAM" id="SignalP"/>
    </source>
</evidence>
<dbReference type="Proteomes" id="UP000648187">
    <property type="component" value="Unassembled WGS sequence"/>
</dbReference>
<dbReference type="Gene3D" id="3.40.50.2000">
    <property type="entry name" value="Glycogen Phosphorylase B"/>
    <property type="match status" value="5"/>
</dbReference>
<keyword evidence="4" id="KW-0472">Membrane</keyword>
<keyword evidence="2" id="KW-0328">Glycosyltransferase</keyword>
<dbReference type="GO" id="GO:0008194">
    <property type="term" value="F:UDP-glycosyltransferase activity"/>
    <property type="evidence" value="ECO:0007669"/>
    <property type="project" value="InterPro"/>
</dbReference>
<organism evidence="6 7">
    <name type="scientific">Spodoptera exigua</name>
    <name type="common">Beet armyworm</name>
    <name type="synonym">Noctua fulgens</name>
    <dbReference type="NCBI Taxonomy" id="7107"/>
    <lineage>
        <taxon>Eukaryota</taxon>
        <taxon>Metazoa</taxon>
        <taxon>Ecdysozoa</taxon>
        <taxon>Arthropoda</taxon>
        <taxon>Hexapoda</taxon>
        <taxon>Insecta</taxon>
        <taxon>Pterygota</taxon>
        <taxon>Neoptera</taxon>
        <taxon>Endopterygota</taxon>
        <taxon>Lepidoptera</taxon>
        <taxon>Glossata</taxon>
        <taxon>Ditrysia</taxon>
        <taxon>Noctuoidea</taxon>
        <taxon>Noctuidae</taxon>
        <taxon>Amphipyrinae</taxon>
        <taxon>Spodoptera</taxon>
    </lineage>
</organism>
<dbReference type="InterPro" id="IPR035595">
    <property type="entry name" value="UDP_glycos_trans_CS"/>
</dbReference>
<keyword evidence="5" id="KW-0732">Signal</keyword>
<feature type="signal peptide" evidence="5">
    <location>
        <begin position="1"/>
        <end position="22"/>
    </location>
</feature>
<dbReference type="PANTHER" id="PTHR48043">
    <property type="entry name" value="EG:EG0003.4 PROTEIN-RELATED"/>
    <property type="match status" value="1"/>
</dbReference>
<evidence type="ECO:0008006" key="8">
    <source>
        <dbReference type="Google" id="ProtNLM"/>
    </source>
</evidence>
<reference evidence="6" key="1">
    <citation type="submission" date="2020-08" db="EMBL/GenBank/DDBJ databases">
        <title>Spodoptera exigua strain:BAW_Kor-Di-RS1 Genome sequencing and assembly.</title>
        <authorList>
            <person name="Kim J."/>
            <person name="Nam H.Y."/>
            <person name="Kwon M."/>
            <person name="Choi J.H."/>
            <person name="Cho S.R."/>
            <person name="Kim G.-H."/>
        </authorList>
    </citation>
    <scope>NUCLEOTIDE SEQUENCE</scope>
    <source>
        <strain evidence="6">BAW_Kor-Di-RS1</strain>
        <tissue evidence="6">Whole-body</tissue>
    </source>
</reference>
<evidence type="ECO:0000256" key="1">
    <source>
        <dbReference type="ARBA" id="ARBA00009995"/>
    </source>
</evidence>
<evidence type="ECO:0000313" key="6">
    <source>
        <dbReference type="EMBL" id="KAF9408236.1"/>
    </source>
</evidence>
<feature type="transmembrane region" description="Helical" evidence="4">
    <location>
        <begin position="2187"/>
        <end position="2210"/>
    </location>
</feature>
<keyword evidence="7" id="KW-1185">Reference proteome</keyword>
<comment type="similarity">
    <text evidence="1">Belongs to the UDP-glycosyltransferase family.</text>
</comment>
<dbReference type="PANTHER" id="PTHR48043:SF159">
    <property type="entry name" value="EG:EG0003.4 PROTEIN-RELATED"/>
    <property type="match status" value="1"/>
</dbReference>
<accession>A0A835G7H6</accession>